<evidence type="ECO:0000256" key="3">
    <source>
        <dbReference type="ARBA" id="ARBA00022692"/>
    </source>
</evidence>
<name>A0A8J3FL00_9ACTN</name>
<comment type="subcellular location">
    <subcellularLocation>
        <location evidence="1">Membrane</location>
        <topology evidence="1">Multi-pass membrane protein</topology>
    </subcellularLocation>
</comment>
<feature type="transmembrane region" description="Helical" evidence="7">
    <location>
        <begin position="88"/>
        <end position="105"/>
    </location>
</feature>
<evidence type="ECO:0000313" key="9">
    <source>
        <dbReference type="EMBL" id="GGK31096.1"/>
    </source>
</evidence>
<dbReference type="PANTHER" id="PTHR38459">
    <property type="entry name" value="PROPHAGE BACTOPRENOL-LINKED GLUCOSE TRANSLOCASE HOMOLOG"/>
    <property type="match status" value="1"/>
</dbReference>
<evidence type="ECO:0000256" key="1">
    <source>
        <dbReference type="ARBA" id="ARBA00004141"/>
    </source>
</evidence>
<reference evidence="9" key="1">
    <citation type="journal article" date="2014" name="Int. J. Syst. Evol. Microbiol.">
        <title>Complete genome sequence of Corynebacterium casei LMG S-19264T (=DSM 44701T), isolated from a smear-ripened cheese.</title>
        <authorList>
            <consortium name="US DOE Joint Genome Institute (JGI-PGF)"/>
            <person name="Walter F."/>
            <person name="Albersmeier A."/>
            <person name="Kalinowski J."/>
            <person name="Ruckert C."/>
        </authorList>
    </citation>
    <scope>NUCLEOTIDE SEQUENCE</scope>
    <source>
        <strain evidence="9">JCM 3091</strain>
    </source>
</reference>
<protein>
    <submittedName>
        <fullName evidence="9">Membrane protein</fullName>
    </submittedName>
</protein>
<evidence type="ECO:0000259" key="8">
    <source>
        <dbReference type="Pfam" id="PF04138"/>
    </source>
</evidence>
<evidence type="ECO:0000313" key="10">
    <source>
        <dbReference type="Proteomes" id="UP000662200"/>
    </source>
</evidence>
<comment type="caution">
    <text evidence="9">The sequence shown here is derived from an EMBL/GenBank/DDBJ whole genome shotgun (WGS) entry which is preliminary data.</text>
</comment>
<dbReference type="EMBL" id="BMQC01000007">
    <property type="protein sequence ID" value="GGK31096.1"/>
    <property type="molecule type" value="Genomic_DNA"/>
</dbReference>
<evidence type="ECO:0000256" key="7">
    <source>
        <dbReference type="SAM" id="Phobius"/>
    </source>
</evidence>
<sequence>MRNRDTADSGEPADPGYRGPVPHGEALAVTDPVAPLTGRRPGWWPALRDRVGHLVRELGKFGTVGAVAFGVDTALFTWLNAGLEVEPLLAKTLATLVSASVAFVGNRFWTWRHRARSGLGREYLRYFLLNVVGLAIALAVLALSHYVLGAFWPVLRTDTADLIAANVVGNALGTLFRFWSYRRFVFLLADSPQVGRPPADPRQSG</sequence>
<keyword evidence="5 7" id="KW-0472">Membrane</keyword>
<feature type="region of interest" description="Disordered" evidence="6">
    <location>
        <begin position="1"/>
        <end position="24"/>
    </location>
</feature>
<dbReference type="PANTHER" id="PTHR38459:SF1">
    <property type="entry name" value="PROPHAGE BACTOPRENOL-LINKED GLUCOSE TRANSLOCASE HOMOLOG"/>
    <property type="match status" value="1"/>
</dbReference>
<proteinExistence type="inferred from homology"/>
<dbReference type="InterPro" id="IPR051401">
    <property type="entry name" value="GtrA_CellWall_Glycosyl"/>
</dbReference>
<gene>
    <name evidence="9" type="ORF">GCM10010124_24930</name>
</gene>
<evidence type="ECO:0000256" key="5">
    <source>
        <dbReference type="ARBA" id="ARBA00023136"/>
    </source>
</evidence>
<dbReference type="InterPro" id="IPR007267">
    <property type="entry name" value="GtrA_DPMS_TM"/>
</dbReference>
<comment type="similarity">
    <text evidence="2">Belongs to the GtrA family.</text>
</comment>
<feature type="domain" description="GtrA/DPMS transmembrane" evidence="8">
    <location>
        <begin position="60"/>
        <end position="186"/>
    </location>
</feature>
<feature type="transmembrane region" description="Helical" evidence="7">
    <location>
        <begin position="126"/>
        <end position="148"/>
    </location>
</feature>
<keyword evidence="4 7" id="KW-1133">Transmembrane helix</keyword>
<dbReference type="AlphaFoldDB" id="A0A8J3FL00"/>
<reference evidence="9" key="2">
    <citation type="submission" date="2020-09" db="EMBL/GenBank/DDBJ databases">
        <authorList>
            <person name="Sun Q."/>
            <person name="Ohkuma M."/>
        </authorList>
    </citation>
    <scope>NUCLEOTIDE SEQUENCE</scope>
    <source>
        <strain evidence="9">JCM 3091</strain>
    </source>
</reference>
<dbReference type="RefSeq" id="WP_189114423.1">
    <property type="nucleotide sequence ID" value="NZ_BMQC01000007.1"/>
</dbReference>
<feature type="transmembrane region" description="Helical" evidence="7">
    <location>
        <begin position="160"/>
        <end position="179"/>
    </location>
</feature>
<feature type="transmembrane region" description="Helical" evidence="7">
    <location>
        <begin position="58"/>
        <end position="76"/>
    </location>
</feature>
<dbReference type="Pfam" id="PF04138">
    <property type="entry name" value="GtrA_DPMS_TM"/>
    <property type="match status" value="1"/>
</dbReference>
<accession>A0A8J3FL00</accession>
<evidence type="ECO:0000256" key="6">
    <source>
        <dbReference type="SAM" id="MobiDB-lite"/>
    </source>
</evidence>
<keyword evidence="3 7" id="KW-0812">Transmembrane</keyword>
<evidence type="ECO:0000256" key="2">
    <source>
        <dbReference type="ARBA" id="ARBA00009399"/>
    </source>
</evidence>
<keyword evidence="10" id="KW-1185">Reference proteome</keyword>
<dbReference type="Proteomes" id="UP000662200">
    <property type="component" value="Unassembled WGS sequence"/>
</dbReference>
<evidence type="ECO:0000256" key="4">
    <source>
        <dbReference type="ARBA" id="ARBA00022989"/>
    </source>
</evidence>
<dbReference type="GO" id="GO:0005886">
    <property type="term" value="C:plasma membrane"/>
    <property type="evidence" value="ECO:0007669"/>
    <property type="project" value="TreeGrafter"/>
</dbReference>
<dbReference type="GO" id="GO:0000271">
    <property type="term" value="P:polysaccharide biosynthetic process"/>
    <property type="evidence" value="ECO:0007669"/>
    <property type="project" value="InterPro"/>
</dbReference>
<organism evidence="9 10">
    <name type="scientific">Pilimelia terevasa</name>
    <dbReference type="NCBI Taxonomy" id="53372"/>
    <lineage>
        <taxon>Bacteria</taxon>
        <taxon>Bacillati</taxon>
        <taxon>Actinomycetota</taxon>
        <taxon>Actinomycetes</taxon>
        <taxon>Micromonosporales</taxon>
        <taxon>Micromonosporaceae</taxon>
        <taxon>Pilimelia</taxon>
    </lineage>
</organism>